<feature type="domain" description="Tyr recombinase" evidence="11">
    <location>
        <begin position="126"/>
        <end position="316"/>
    </location>
</feature>
<keyword evidence="6 9" id="KW-0238">DNA-binding</keyword>
<keyword evidence="3 9" id="KW-0132">Cell division</keyword>
<comment type="subunit">
    <text evidence="9">Forms a cyclic heterotetrameric complex composed of two molecules of XerC and two molecules of XerD.</text>
</comment>
<dbReference type="PANTHER" id="PTHR30349">
    <property type="entry name" value="PHAGE INTEGRASE-RELATED"/>
    <property type="match status" value="1"/>
</dbReference>
<sequence>MAEVVHVATGNSGSAPRSDVTVEAFLGWLQVERGRASATVEAYRRDLTAHLAWLDDAGLRTDGEVSPAVSRTDLERWVRGLIDEGRARSSVARAVAAVRGWYRYRAEELGVADPAVDLDGVGIADTVPKALSVEVVGGLLDGIDGDDPPSLRDRALLELLYGAGVRVSEATGLSLGDVDLDGALVRVMGKGSKERILPVGRSVLATMACYFDGGRGPLAERARRPSRDDADAVFLNQRGGRLSRQGAWLILQRRAASAGLDVRTMSPHVLRHSYATHLVDGGADLRTVQELLGHARLTTTQRYTRVAMDRLVATYRSAHPRAAHVGAKRTRAGAGKAGGLQSHQGGAP</sequence>
<evidence type="ECO:0000256" key="2">
    <source>
        <dbReference type="ARBA" id="ARBA00022490"/>
    </source>
</evidence>
<evidence type="ECO:0000256" key="9">
    <source>
        <dbReference type="HAMAP-Rule" id="MF_01808"/>
    </source>
</evidence>
<feature type="domain" description="Core-binding (CB)" evidence="12">
    <location>
        <begin position="16"/>
        <end position="106"/>
    </location>
</feature>
<feature type="active site" evidence="9">
    <location>
        <position position="271"/>
    </location>
</feature>
<evidence type="ECO:0000259" key="11">
    <source>
        <dbReference type="PROSITE" id="PS51898"/>
    </source>
</evidence>
<dbReference type="InterPro" id="IPR004107">
    <property type="entry name" value="Integrase_SAM-like_N"/>
</dbReference>
<name>R4Z582_9ACTN</name>
<evidence type="ECO:0000256" key="4">
    <source>
        <dbReference type="ARBA" id="ARBA00022829"/>
    </source>
</evidence>
<comment type="caution">
    <text evidence="13">The sequence shown here is derived from an EMBL/GenBank/DDBJ whole genome shotgun (WGS) entry which is preliminary data.</text>
</comment>
<dbReference type="InterPro" id="IPR050090">
    <property type="entry name" value="Tyrosine_recombinase_XerCD"/>
</dbReference>
<dbReference type="InterPro" id="IPR002104">
    <property type="entry name" value="Integrase_catalytic"/>
</dbReference>
<dbReference type="Gene3D" id="1.10.443.10">
    <property type="entry name" value="Intergrase catalytic core"/>
    <property type="match status" value="1"/>
</dbReference>
<evidence type="ECO:0000256" key="7">
    <source>
        <dbReference type="ARBA" id="ARBA00023172"/>
    </source>
</evidence>
<evidence type="ECO:0000313" key="14">
    <source>
        <dbReference type="Proteomes" id="UP000018291"/>
    </source>
</evidence>
<feature type="active site" evidence="9">
    <location>
        <position position="268"/>
    </location>
</feature>
<evidence type="ECO:0000256" key="8">
    <source>
        <dbReference type="ARBA" id="ARBA00023306"/>
    </source>
</evidence>
<dbReference type="CDD" id="cd00798">
    <property type="entry name" value="INT_XerDC_C"/>
    <property type="match status" value="1"/>
</dbReference>
<dbReference type="eggNOG" id="COG4974">
    <property type="taxonomic scope" value="Bacteria"/>
</dbReference>
<feature type="active site" evidence="9">
    <location>
        <position position="190"/>
    </location>
</feature>
<dbReference type="GO" id="GO:0005737">
    <property type="term" value="C:cytoplasm"/>
    <property type="evidence" value="ECO:0007669"/>
    <property type="project" value="UniProtKB-SubCell"/>
</dbReference>
<feature type="active site" evidence="9">
    <location>
        <position position="166"/>
    </location>
</feature>
<dbReference type="AlphaFoldDB" id="R4Z582"/>
<dbReference type="HAMAP" id="MF_01808">
    <property type="entry name" value="Recomb_XerC_XerD"/>
    <property type="match status" value="1"/>
</dbReference>
<dbReference type="InterPro" id="IPR010998">
    <property type="entry name" value="Integrase_recombinase_N"/>
</dbReference>
<evidence type="ECO:0000256" key="3">
    <source>
        <dbReference type="ARBA" id="ARBA00022618"/>
    </source>
</evidence>
<keyword evidence="5 9" id="KW-0229">DNA integration</keyword>
<dbReference type="NCBIfam" id="NF001399">
    <property type="entry name" value="PRK00283.1"/>
    <property type="match status" value="1"/>
</dbReference>
<dbReference type="InterPro" id="IPR023009">
    <property type="entry name" value="Tyrosine_recombinase_XerC/XerD"/>
</dbReference>
<comment type="subcellular location">
    <subcellularLocation>
        <location evidence="1 9">Cytoplasm</location>
    </subcellularLocation>
</comment>
<reference evidence="13 14" key="1">
    <citation type="journal article" date="2013" name="ISME J.">
        <title>Metabolic model for the filamentous 'Candidatus Microthrix parvicella' based on genomic and metagenomic analyses.</title>
        <authorList>
            <person name="Jon McIlroy S."/>
            <person name="Kristiansen R."/>
            <person name="Albertsen M."/>
            <person name="Michael Karst S."/>
            <person name="Rossetti S."/>
            <person name="Lund Nielsen J."/>
            <person name="Tandoi V."/>
            <person name="James Seviour R."/>
            <person name="Nielsen P.H."/>
        </authorList>
    </citation>
    <scope>NUCLEOTIDE SEQUENCE [LARGE SCALE GENOMIC DNA]</scope>
    <source>
        <strain evidence="13 14">RN1</strain>
    </source>
</reference>
<protein>
    <recommendedName>
        <fullName evidence="9">Tyrosine recombinase XerC</fullName>
    </recommendedName>
</protein>
<keyword evidence="14" id="KW-1185">Reference proteome</keyword>
<dbReference type="Gene3D" id="1.10.150.130">
    <property type="match status" value="1"/>
</dbReference>
<dbReference type="Proteomes" id="UP000018291">
    <property type="component" value="Unassembled WGS sequence"/>
</dbReference>
<feature type="active site" description="O-(3'-phospho-DNA)-tyrosine intermediate" evidence="9">
    <location>
        <position position="303"/>
    </location>
</feature>
<dbReference type="Pfam" id="PF02899">
    <property type="entry name" value="Phage_int_SAM_1"/>
    <property type="match status" value="1"/>
</dbReference>
<evidence type="ECO:0000256" key="10">
    <source>
        <dbReference type="SAM" id="MobiDB-lite"/>
    </source>
</evidence>
<dbReference type="GO" id="GO:0009037">
    <property type="term" value="F:tyrosine-based site-specific recombinase activity"/>
    <property type="evidence" value="ECO:0007669"/>
    <property type="project" value="UniProtKB-UniRule"/>
</dbReference>
<keyword evidence="7 9" id="KW-0233">DNA recombination</keyword>
<gene>
    <name evidence="9" type="primary">xerC</name>
    <name evidence="13" type="ORF">BN381_290081</name>
</gene>
<dbReference type="EMBL" id="CANL01000022">
    <property type="protein sequence ID" value="CCM63722.1"/>
    <property type="molecule type" value="Genomic_DNA"/>
</dbReference>
<dbReference type="GO" id="GO:0051301">
    <property type="term" value="P:cell division"/>
    <property type="evidence" value="ECO:0007669"/>
    <property type="project" value="UniProtKB-KW"/>
</dbReference>
<dbReference type="HOGENOM" id="CLU_027562_9_0_11"/>
<dbReference type="PANTHER" id="PTHR30349:SF81">
    <property type="entry name" value="TYROSINE RECOMBINASE XERC"/>
    <property type="match status" value="1"/>
</dbReference>
<evidence type="ECO:0000256" key="6">
    <source>
        <dbReference type="ARBA" id="ARBA00023125"/>
    </source>
</evidence>
<dbReference type="InterPro" id="IPR011010">
    <property type="entry name" value="DNA_brk_join_enz"/>
</dbReference>
<dbReference type="PROSITE" id="PS51900">
    <property type="entry name" value="CB"/>
    <property type="match status" value="1"/>
</dbReference>
<evidence type="ECO:0000313" key="13">
    <source>
        <dbReference type="EMBL" id="CCM63722.1"/>
    </source>
</evidence>
<proteinExistence type="inferred from homology"/>
<dbReference type="GO" id="GO:0006313">
    <property type="term" value="P:DNA transposition"/>
    <property type="evidence" value="ECO:0007669"/>
    <property type="project" value="UniProtKB-UniRule"/>
</dbReference>
<dbReference type="STRING" id="1229780.BN381_290081"/>
<dbReference type="Pfam" id="PF00589">
    <property type="entry name" value="Phage_integrase"/>
    <property type="match status" value="1"/>
</dbReference>
<feature type="compositionally biased region" description="Basic residues" evidence="10">
    <location>
        <begin position="322"/>
        <end position="331"/>
    </location>
</feature>
<feature type="active site" evidence="9">
    <location>
        <position position="294"/>
    </location>
</feature>
<evidence type="ECO:0000256" key="5">
    <source>
        <dbReference type="ARBA" id="ARBA00022908"/>
    </source>
</evidence>
<dbReference type="SUPFAM" id="SSF56349">
    <property type="entry name" value="DNA breaking-rejoining enzymes"/>
    <property type="match status" value="1"/>
</dbReference>
<evidence type="ECO:0000259" key="12">
    <source>
        <dbReference type="PROSITE" id="PS51900"/>
    </source>
</evidence>
<accession>R4Z582</accession>
<organism evidence="13 14">
    <name type="scientific">Candidatus Neomicrothrix parvicella RN1</name>
    <dbReference type="NCBI Taxonomy" id="1229780"/>
    <lineage>
        <taxon>Bacteria</taxon>
        <taxon>Bacillati</taxon>
        <taxon>Actinomycetota</taxon>
        <taxon>Acidimicrobiia</taxon>
        <taxon>Acidimicrobiales</taxon>
        <taxon>Microthrixaceae</taxon>
        <taxon>Candidatus Neomicrothrix</taxon>
    </lineage>
</organism>
<dbReference type="InterPro" id="IPR044068">
    <property type="entry name" value="CB"/>
</dbReference>
<dbReference type="GO" id="GO:0007059">
    <property type="term" value="P:chromosome segregation"/>
    <property type="evidence" value="ECO:0007669"/>
    <property type="project" value="UniProtKB-UniRule"/>
</dbReference>
<comment type="similarity">
    <text evidence="9">Belongs to the 'phage' integrase family. XerC subfamily.</text>
</comment>
<dbReference type="GO" id="GO:0003677">
    <property type="term" value="F:DNA binding"/>
    <property type="evidence" value="ECO:0007669"/>
    <property type="project" value="UniProtKB-UniRule"/>
</dbReference>
<keyword evidence="2 9" id="KW-0963">Cytoplasm</keyword>
<evidence type="ECO:0000256" key="1">
    <source>
        <dbReference type="ARBA" id="ARBA00004496"/>
    </source>
</evidence>
<dbReference type="InterPro" id="IPR013762">
    <property type="entry name" value="Integrase-like_cat_sf"/>
</dbReference>
<dbReference type="PROSITE" id="PS51898">
    <property type="entry name" value="TYR_RECOMBINASE"/>
    <property type="match status" value="1"/>
</dbReference>
<dbReference type="SUPFAM" id="SSF47823">
    <property type="entry name" value="lambda integrase-like, N-terminal domain"/>
    <property type="match status" value="1"/>
</dbReference>
<feature type="region of interest" description="Disordered" evidence="10">
    <location>
        <begin position="322"/>
        <end position="348"/>
    </location>
</feature>
<keyword evidence="4 9" id="KW-0159">Chromosome partition</keyword>
<keyword evidence="8 9" id="KW-0131">Cell cycle</keyword>
<comment type="function">
    <text evidence="9">Site-specific tyrosine recombinase, which acts by catalyzing the cutting and rejoining of the recombining DNA molecules. The XerC-XerD complex is essential to convert dimers of the bacterial chromosome into monomers to permit their segregation at cell division. It also contributes to the segregational stability of plasmids.</text>
</comment>